<reference evidence="1" key="1">
    <citation type="submission" date="2020-03" db="EMBL/GenBank/DDBJ databases">
        <title>The deep terrestrial virosphere.</title>
        <authorList>
            <person name="Holmfeldt K."/>
            <person name="Nilsson E."/>
            <person name="Simone D."/>
            <person name="Lopez-Fernandez M."/>
            <person name="Wu X."/>
            <person name="de Brujin I."/>
            <person name="Lundin D."/>
            <person name="Andersson A."/>
            <person name="Bertilsson S."/>
            <person name="Dopson M."/>
        </authorList>
    </citation>
    <scope>NUCLEOTIDE SEQUENCE</scope>
    <source>
        <strain evidence="1">TM448B01608</strain>
    </source>
</reference>
<accession>A0A6M3XNB2</accession>
<organism evidence="1">
    <name type="scientific">viral metagenome</name>
    <dbReference type="NCBI Taxonomy" id="1070528"/>
    <lineage>
        <taxon>unclassified sequences</taxon>
        <taxon>metagenomes</taxon>
        <taxon>organismal metagenomes</taxon>
    </lineage>
</organism>
<name>A0A6M3XNB2_9ZZZZ</name>
<dbReference type="EMBL" id="MT144793">
    <property type="protein sequence ID" value="QJH99504.1"/>
    <property type="molecule type" value="Genomic_DNA"/>
</dbReference>
<proteinExistence type="predicted"/>
<dbReference type="AlphaFoldDB" id="A0A6M3XNB2"/>
<evidence type="ECO:0000313" key="1">
    <source>
        <dbReference type="EMBL" id="QJH99504.1"/>
    </source>
</evidence>
<gene>
    <name evidence="1" type="ORF">TM448B01608_0007</name>
</gene>
<protein>
    <submittedName>
        <fullName evidence="1">Uncharacterized protein</fullName>
    </submittedName>
</protein>
<sequence>MLYSVWNKSTRSYDVYESNSLPMERIGSNLSEHLSGLGNTLGFSPKDEIGVLPGNSRYLGSSEEAQGQIVFSKSNVTSFFIVLAASVFAKWIYDRFIL</sequence>